<evidence type="ECO:0000313" key="3">
    <source>
        <dbReference type="EMBL" id="KAB2814339.1"/>
    </source>
</evidence>
<comment type="caution">
    <text evidence="3">The sequence shown here is derived from an EMBL/GenBank/DDBJ whole genome shotgun (WGS) entry which is preliminary data.</text>
</comment>
<keyword evidence="1" id="KW-0812">Transmembrane</keyword>
<dbReference type="AlphaFoldDB" id="A0A6N6RLB9"/>
<feature type="transmembrane region" description="Helical" evidence="1">
    <location>
        <begin position="335"/>
        <end position="362"/>
    </location>
</feature>
<keyword evidence="4" id="KW-1185">Reference proteome</keyword>
<dbReference type="Proteomes" id="UP000468650">
    <property type="component" value="Unassembled WGS sequence"/>
</dbReference>
<evidence type="ECO:0000256" key="1">
    <source>
        <dbReference type="SAM" id="Phobius"/>
    </source>
</evidence>
<dbReference type="EMBL" id="WBVO01000001">
    <property type="protein sequence ID" value="KAB2814339.1"/>
    <property type="molecule type" value="Genomic_DNA"/>
</dbReference>
<feature type="transmembrane region" description="Helical" evidence="1">
    <location>
        <begin position="70"/>
        <end position="91"/>
    </location>
</feature>
<sequence length="483" mass="54145">MIALLFAFSILSIRRFSDLNHEILFWLALVVTSQILGFGFGVGPILSGVMLSAFFIVRIVRGSWATGREFIVQLFMALPFLLVATMPTRFLDAGRYYNQTVRWFIEGIPLGLANFDLYLIQASGAHSMEAMLTSITITGYDVLVPLVSTLLIVRSASSWDHKIPRLIALFIIYAILVQFAQTSSPDLLGIALIIALSANGNQRIANSTLAIGAAVLPVIKLAFVPVSLLWLILFLLKNQYKCALIITAGGIFCAMKIFWVSGWLPLLGIMEVPWHIQMSDLEILSEATSGDVSGNRGSYIISGMRWRYLDAAVIAGYLAIVLVNRKNLARYDFIALLLTGIVALVFIPQARFILPLVLLTLLKVSGNSIPNIHSYKHAMFALFIGMIAILPHYPTWINDERVSHFLDFSGYKNIRWLVPSSNWRIETLEMESADGSFQYHKPANDFQCFDGDFPCTTYSPDRENAELSYNEASRMFFWKLRNE</sequence>
<feature type="transmembrane region" description="Helical" evidence="1">
    <location>
        <begin position="132"/>
        <end position="157"/>
    </location>
</feature>
<proteinExistence type="predicted"/>
<feature type="domain" description="DUF8201" evidence="2">
    <location>
        <begin position="68"/>
        <end position="355"/>
    </location>
</feature>
<organism evidence="3 4">
    <name type="scientific">Phaeocystidibacter luteus</name>
    <dbReference type="NCBI Taxonomy" id="911197"/>
    <lineage>
        <taxon>Bacteria</taxon>
        <taxon>Pseudomonadati</taxon>
        <taxon>Bacteroidota</taxon>
        <taxon>Flavobacteriia</taxon>
        <taxon>Flavobacteriales</taxon>
        <taxon>Phaeocystidibacteraceae</taxon>
        <taxon>Phaeocystidibacter</taxon>
    </lineage>
</organism>
<accession>A0A6N6RLB9</accession>
<dbReference type="InterPro" id="IPR058514">
    <property type="entry name" value="DUF8201"/>
</dbReference>
<feature type="transmembrane region" description="Helical" evidence="1">
    <location>
        <begin position="374"/>
        <end position="393"/>
    </location>
</feature>
<feature type="transmembrane region" description="Helical" evidence="1">
    <location>
        <begin position="25"/>
        <end position="58"/>
    </location>
</feature>
<feature type="transmembrane region" description="Helical" evidence="1">
    <location>
        <begin position="243"/>
        <end position="264"/>
    </location>
</feature>
<dbReference type="RefSeq" id="WP_151665919.1">
    <property type="nucleotide sequence ID" value="NZ_WBVO01000001.1"/>
</dbReference>
<dbReference type="Pfam" id="PF26626">
    <property type="entry name" value="DUF8201"/>
    <property type="match status" value="1"/>
</dbReference>
<name>A0A6N6RLB9_9FLAO</name>
<gene>
    <name evidence="3" type="ORF">F8C67_00990</name>
</gene>
<protein>
    <recommendedName>
        <fullName evidence="2">DUF8201 domain-containing protein</fullName>
    </recommendedName>
</protein>
<keyword evidence="1" id="KW-0472">Membrane</keyword>
<keyword evidence="1" id="KW-1133">Transmembrane helix</keyword>
<feature type="transmembrane region" description="Helical" evidence="1">
    <location>
        <begin position="211"/>
        <end position="236"/>
    </location>
</feature>
<evidence type="ECO:0000259" key="2">
    <source>
        <dbReference type="Pfam" id="PF26626"/>
    </source>
</evidence>
<feature type="transmembrane region" description="Helical" evidence="1">
    <location>
        <begin position="187"/>
        <end position="205"/>
    </location>
</feature>
<evidence type="ECO:0000313" key="4">
    <source>
        <dbReference type="Proteomes" id="UP000468650"/>
    </source>
</evidence>
<reference evidence="3 4" key="1">
    <citation type="submission" date="2019-09" db="EMBL/GenBank/DDBJ databases">
        <title>Genomes of family Cryomorphaceae.</title>
        <authorList>
            <person name="Bowman J.P."/>
        </authorList>
    </citation>
    <scope>NUCLEOTIDE SEQUENCE [LARGE SCALE GENOMIC DNA]</scope>
    <source>
        <strain evidence="3 4">LMG 25704</strain>
    </source>
</reference>
<feature type="transmembrane region" description="Helical" evidence="1">
    <location>
        <begin position="306"/>
        <end position="323"/>
    </location>
</feature>